<dbReference type="EC" id="5.2.1.8" evidence="2"/>
<evidence type="ECO:0000256" key="2">
    <source>
        <dbReference type="ARBA" id="ARBA00013194"/>
    </source>
</evidence>
<protein>
    <recommendedName>
        <fullName evidence="2">peptidylprolyl isomerase</fullName>
        <ecNumber evidence="2">5.2.1.8</ecNumber>
    </recommendedName>
</protein>
<dbReference type="InterPro" id="IPR050245">
    <property type="entry name" value="PrsA_foldase"/>
</dbReference>
<dbReference type="SUPFAM" id="SSF109998">
    <property type="entry name" value="Triger factor/SurA peptide-binding domain-like"/>
    <property type="match status" value="1"/>
</dbReference>
<keyword evidence="4" id="KW-0697">Rotamase</keyword>
<evidence type="ECO:0000256" key="6">
    <source>
        <dbReference type="SAM" id="Phobius"/>
    </source>
</evidence>
<dbReference type="CDD" id="cd04301">
    <property type="entry name" value="NAT_SF"/>
    <property type="match status" value="1"/>
</dbReference>
<dbReference type="InterPro" id="IPR016181">
    <property type="entry name" value="Acyl_CoA_acyltransferase"/>
</dbReference>
<evidence type="ECO:0000256" key="4">
    <source>
        <dbReference type="ARBA" id="ARBA00023110"/>
    </source>
</evidence>
<dbReference type="SUPFAM" id="SSF55729">
    <property type="entry name" value="Acyl-CoA N-acyltransferases (Nat)"/>
    <property type="match status" value="1"/>
</dbReference>
<dbReference type="InterPro" id="IPR000182">
    <property type="entry name" value="GNAT_dom"/>
</dbReference>
<keyword evidence="6" id="KW-0472">Membrane</keyword>
<dbReference type="Pfam" id="PF13673">
    <property type="entry name" value="Acetyltransf_10"/>
    <property type="match status" value="1"/>
</dbReference>
<evidence type="ECO:0000313" key="8">
    <source>
        <dbReference type="EMBL" id="SVA62685.1"/>
    </source>
</evidence>
<dbReference type="InterPro" id="IPR027304">
    <property type="entry name" value="Trigger_fact/SurA_dom_sf"/>
</dbReference>
<dbReference type="PROSITE" id="PS51186">
    <property type="entry name" value="GNAT"/>
    <property type="match status" value="1"/>
</dbReference>
<gene>
    <name evidence="8" type="ORF">METZ01_LOCUS115539</name>
</gene>
<accession>A0A381XD60</accession>
<dbReference type="GO" id="GO:0016747">
    <property type="term" value="F:acyltransferase activity, transferring groups other than amino-acyl groups"/>
    <property type="evidence" value="ECO:0007669"/>
    <property type="project" value="InterPro"/>
</dbReference>
<dbReference type="EMBL" id="UINC01014751">
    <property type="protein sequence ID" value="SVA62685.1"/>
    <property type="molecule type" value="Genomic_DNA"/>
</dbReference>
<feature type="transmembrane region" description="Helical" evidence="6">
    <location>
        <begin position="159"/>
        <end position="182"/>
    </location>
</feature>
<sequence length="434" mass="49877">MKIKWRSFSALSKQELYSIMHLRQQVFVVEQNCPFIDADFDDEHGDHLLGYQNNELVAYLRLIKPGIQYQGPSIGRVITTEKIRGQGIGKLITLEAMDFSAQKYPEEEITLSAQYRLLSFYEDLGFVSQGEIYLEDDIDHIKMTFTPPKAKGIKSLKRFITFHPLLILGFSLALGIVGFSFIKEVDLDQINWIAKIDERAISKAKYESYLSSIAESRKLGLVDSDPQNILERMIDEELLIQRAIDLGMLEHNSEIRSIIIQKMINSIIAETNDLRFSKQDLEEFFNENKGFFTPSPKLHLLKLSFSSTNKDKAQLARDFLLAGNPLGAKELAEPEVIKLQNTLLPAIKVREYIGPFLTQEALKLEEGEVSDLINLDDQIHLLIVVRKLIQTTPTFDELYEEIESEFIRSKGEEMLDEYLSDLRNWYDVIKADEL</sequence>
<evidence type="ECO:0000256" key="1">
    <source>
        <dbReference type="ARBA" id="ARBA00000971"/>
    </source>
</evidence>
<dbReference type="InterPro" id="IPR046357">
    <property type="entry name" value="PPIase_dom_sf"/>
</dbReference>
<feature type="domain" description="N-acetyltransferase" evidence="7">
    <location>
        <begin position="6"/>
        <end position="148"/>
    </location>
</feature>
<evidence type="ECO:0000256" key="5">
    <source>
        <dbReference type="ARBA" id="ARBA00023235"/>
    </source>
</evidence>
<dbReference type="GO" id="GO:0003755">
    <property type="term" value="F:peptidyl-prolyl cis-trans isomerase activity"/>
    <property type="evidence" value="ECO:0007669"/>
    <property type="project" value="UniProtKB-KW"/>
</dbReference>
<dbReference type="AlphaFoldDB" id="A0A381XD60"/>
<dbReference type="PANTHER" id="PTHR47245">
    <property type="entry name" value="PEPTIDYLPROLYL ISOMERASE"/>
    <property type="match status" value="1"/>
</dbReference>
<comment type="catalytic activity">
    <reaction evidence="1">
        <text>[protein]-peptidylproline (omega=180) = [protein]-peptidylproline (omega=0)</text>
        <dbReference type="Rhea" id="RHEA:16237"/>
        <dbReference type="Rhea" id="RHEA-COMP:10747"/>
        <dbReference type="Rhea" id="RHEA-COMP:10748"/>
        <dbReference type="ChEBI" id="CHEBI:83833"/>
        <dbReference type="ChEBI" id="CHEBI:83834"/>
        <dbReference type="EC" id="5.2.1.8"/>
    </reaction>
</comment>
<dbReference type="PANTHER" id="PTHR47245:SF1">
    <property type="entry name" value="FOLDASE PROTEIN PRSA"/>
    <property type="match status" value="1"/>
</dbReference>
<evidence type="ECO:0000256" key="3">
    <source>
        <dbReference type="ARBA" id="ARBA00022729"/>
    </source>
</evidence>
<dbReference type="Gene3D" id="3.40.630.30">
    <property type="match status" value="1"/>
</dbReference>
<keyword evidence="5" id="KW-0413">Isomerase</keyword>
<keyword evidence="6" id="KW-1133">Transmembrane helix</keyword>
<evidence type="ECO:0000259" key="7">
    <source>
        <dbReference type="PROSITE" id="PS51186"/>
    </source>
</evidence>
<organism evidence="8">
    <name type="scientific">marine metagenome</name>
    <dbReference type="NCBI Taxonomy" id="408172"/>
    <lineage>
        <taxon>unclassified sequences</taxon>
        <taxon>metagenomes</taxon>
        <taxon>ecological metagenomes</taxon>
    </lineage>
</organism>
<dbReference type="Gene3D" id="1.10.4030.10">
    <property type="entry name" value="Porin chaperone SurA, peptide-binding domain"/>
    <property type="match status" value="1"/>
</dbReference>
<dbReference type="Gene3D" id="3.10.50.40">
    <property type="match status" value="1"/>
</dbReference>
<keyword evidence="6" id="KW-0812">Transmembrane</keyword>
<keyword evidence="3" id="KW-0732">Signal</keyword>
<name>A0A381XD60_9ZZZZ</name>
<proteinExistence type="predicted"/>
<reference evidence="8" key="1">
    <citation type="submission" date="2018-05" db="EMBL/GenBank/DDBJ databases">
        <authorList>
            <person name="Lanie J.A."/>
            <person name="Ng W.-L."/>
            <person name="Kazmierczak K.M."/>
            <person name="Andrzejewski T.M."/>
            <person name="Davidsen T.M."/>
            <person name="Wayne K.J."/>
            <person name="Tettelin H."/>
            <person name="Glass J.I."/>
            <person name="Rusch D."/>
            <person name="Podicherti R."/>
            <person name="Tsui H.-C.T."/>
            <person name="Winkler M.E."/>
        </authorList>
    </citation>
    <scope>NUCLEOTIDE SEQUENCE</scope>
</reference>